<dbReference type="AlphaFoldDB" id="A0A345ZW93"/>
<dbReference type="OrthoDB" id="8449621at2"/>
<reference evidence="2 3" key="1">
    <citation type="submission" date="2018-07" db="EMBL/GenBank/DDBJ databases">
        <authorList>
            <person name="Quirk P.G."/>
            <person name="Krulwich T.A."/>
        </authorList>
    </citation>
    <scope>NUCLEOTIDE SEQUENCE [LARGE SCALE GENOMIC DNA]</scope>
    <source>
        <strain evidence="2 3">CC-BB4</strain>
    </source>
</reference>
<keyword evidence="3" id="KW-1185">Reference proteome</keyword>
<gene>
    <name evidence="2" type="ORF">DW352_12100</name>
</gene>
<proteinExistence type="predicted"/>
<evidence type="ECO:0000313" key="2">
    <source>
        <dbReference type="EMBL" id="AXK81190.1"/>
    </source>
</evidence>
<evidence type="ECO:0000256" key="1">
    <source>
        <dbReference type="SAM" id="SignalP"/>
    </source>
</evidence>
<dbReference type="InterPro" id="IPR031485">
    <property type="entry name" value="CBP_BcsS"/>
</dbReference>
<accession>A0A345ZW93</accession>
<name>A0A345ZW93_9HYPH</name>
<dbReference type="Pfam" id="PF17036">
    <property type="entry name" value="CBP_BcsS"/>
    <property type="match status" value="1"/>
</dbReference>
<dbReference type="Proteomes" id="UP000254889">
    <property type="component" value="Chromosome"/>
</dbReference>
<evidence type="ECO:0000313" key="3">
    <source>
        <dbReference type="Proteomes" id="UP000254889"/>
    </source>
</evidence>
<dbReference type="EMBL" id="CP031417">
    <property type="protein sequence ID" value="AXK81190.1"/>
    <property type="molecule type" value="Genomic_DNA"/>
</dbReference>
<protein>
    <submittedName>
        <fullName evidence="2">Cellulose biosynthesis protein BcsS</fullName>
    </submittedName>
</protein>
<feature type="chain" id="PRO_5016822681" evidence="1">
    <location>
        <begin position="39"/>
        <end position="269"/>
    </location>
</feature>
<feature type="signal peptide" evidence="1">
    <location>
        <begin position="1"/>
        <end position="38"/>
    </location>
</feature>
<sequence length="269" mass="29274">MAYRYTRRFVRRVGAHARLMALSTGCILSVCIAGAAQAADVAKAPPPPFIAPVKTYSTVVFGGFDDRRDSYYGYAGVVSALNGKIATDGFLVRVMGLYNPYKYSSTAVVGGTVDGKETAFEAMLGYQTYLPGMTARFYAGLDYEGHRLSPNNPFDRNDGDHWGVHVRGEIESPYAAKGYYNLHASYGSATQRYWIRGRAGYNFSGVILGPEGLATGNWVTNEQRVGAFVIFRSPQLLPFEISFSGGYSQTDETRGGKSAYGTVEVSVAF</sequence>
<keyword evidence="1" id="KW-0732">Signal</keyword>
<organism evidence="2 3">
    <name type="scientific">Pseudolabrys taiwanensis</name>
    <dbReference type="NCBI Taxonomy" id="331696"/>
    <lineage>
        <taxon>Bacteria</taxon>
        <taxon>Pseudomonadati</taxon>
        <taxon>Pseudomonadota</taxon>
        <taxon>Alphaproteobacteria</taxon>
        <taxon>Hyphomicrobiales</taxon>
        <taxon>Xanthobacteraceae</taxon>
        <taxon>Pseudolabrys</taxon>
    </lineage>
</organism>
<dbReference type="KEGG" id="ptaw:DW352_12100"/>